<keyword evidence="1" id="KW-0472">Membrane</keyword>
<dbReference type="EMBL" id="FZOQ01000014">
    <property type="protein sequence ID" value="SNS82392.1"/>
    <property type="molecule type" value="Genomic_DNA"/>
</dbReference>
<gene>
    <name evidence="2" type="ORF">SAMN06296052_11458</name>
</gene>
<name>A0A239HM47_9BACT</name>
<dbReference type="AlphaFoldDB" id="A0A239HM47"/>
<accession>A0A239HM47</accession>
<organism evidence="2 3">
    <name type="scientific">Pontibacter ummariensis</name>
    <dbReference type="NCBI Taxonomy" id="1610492"/>
    <lineage>
        <taxon>Bacteria</taxon>
        <taxon>Pseudomonadati</taxon>
        <taxon>Bacteroidota</taxon>
        <taxon>Cytophagia</taxon>
        <taxon>Cytophagales</taxon>
        <taxon>Hymenobacteraceae</taxon>
        <taxon>Pontibacter</taxon>
    </lineage>
</organism>
<feature type="transmembrane region" description="Helical" evidence="1">
    <location>
        <begin position="20"/>
        <end position="43"/>
    </location>
</feature>
<keyword evidence="1" id="KW-1133">Transmembrane helix</keyword>
<dbReference type="Proteomes" id="UP000198432">
    <property type="component" value="Unassembled WGS sequence"/>
</dbReference>
<sequence length="91" mass="10647">MSDSNRQQLDDRIYVVKAFFHMGVQAVLIICALVAFFIILYHMLVNPDIYAKAVYAAFDYLLGQTLYRVYKYFFILPAEEKTPVRRQQTTA</sequence>
<keyword evidence="1" id="KW-0812">Transmembrane</keyword>
<dbReference type="RefSeq" id="WP_089320099.1">
    <property type="nucleotide sequence ID" value="NZ_FZOQ01000014.1"/>
</dbReference>
<protein>
    <submittedName>
        <fullName evidence="2">Uncharacterized protein</fullName>
    </submittedName>
</protein>
<proteinExistence type="predicted"/>
<evidence type="ECO:0000256" key="1">
    <source>
        <dbReference type="SAM" id="Phobius"/>
    </source>
</evidence>
<reference evidence="3" key="1">
    <citation type="submission" date="2017-06" db="EMBL/GenBank/DDBJ databases">
        <authorList>
            <person name="Varghese N."/>
            <person name="Submissions S."/>
        </authorList>
    </citation>
    <scope>NUCLEOTIDE SEQUENCE [LARGE SCALE GENOMIC DNA]</scope>
    <source>
        <strain evidence="3">NKM1</strain>
    </source>
</reference>
<evidence type="ECO:0000313" key="3">
    <source>
        <dbReference type="Proteomes" id="UP000198432"/>
    </source>
</evidence>
<keyword evidence="3" id="KW-1185">Reference proteome</keyword>
<evidence type="ECO:0000313" key="2">
    <source>
        <dbReference type="EMBL" id="SNS82392.1"/>
    </source>
</evidence>